<reference evidence="2" key="1">
    <citation type="journal article" date="2015" name="Nature">
        <title>Complex archaea that bridge the gap between prokaryotes and eukaryotes.</title>
        <authorList>
            <person name="Spang A."/>
            <person name="Saw J.H."/>
            <person name="Jorgensen S.L."/>
            <person name="Zaremba-Niedzwiedzka K."/>
            <person name="Martijn J."/>
            <person name="Lind A.E."/>
            <person name="van Eijk R."/>
            <person name="Schleper C."/>
            <person name="Guy L."/>
            <person name="Ettema T.J."/>
        </authorList>
    </citation>
    <scope>NUCLEOTIDE SEQUENCE</scope>
</reference>
<organism evidence="2">
    <name type="scientific">marine sediment metagenome</name>
    <dbReference type="NCBI Taxonomy" id="412755"/>
    <lineage>
        <taxon>unclassified sequences</taxon>
        <taxon>metagenomes</taxon>
        <taxon>ecological metagenomes</taxon>
    </lineage>
</organism>
<dbReference type="EMBL" id="LAZR01065520">
    <property type="protein sequence ID" value="KKK55372.1"/>
    <property type="molecule type" value="Genomic_DNA"/>
</dbReference>
<dbReference type="AlphaFoldDB" id="A0A0F8WEY8"/>
<feature type="domain" description="DUF7352" evidence="1">
    <location>
        <begin position="2"/>
        <end position="87"/>
    </location>
</feature>
<dbReference type="Pfam" id="PF24043">
    <property type="entry name" value="DUF7352"/>
    <property type="match status" value="1"/>
</dbReference>
<accession>A0A0F8WEY8</accession>
<protein>
    <recommendedName>
        <fullName evidence="1">DUF7352 domain-containing protein</fullName>
    </recommendedName>
</protein>
<gene>
    <name evidence="2" type="ORF">LCGC14_3075200</name>
</gene>
<evidence type="ECO:0000259" key="1">
    <source>
        <dbReference type="Pfam" id="PF24043"/>
    </source>
</evidence>
<proteinExistence type="predicted"/>
<dbReference type="InterPro" id="IPR055776">
    <property type="entry name" value="DUF7352"/>
</dbReference>
<name>A0A0F8WEY8_9ZZZZ</name>
<sequence>MIIYKYNVPIEVSFFDLALPLGAEILAFQTQDGLPKLWVLVDPEYIHEVTRHFTIRGTGDFFDYKKADSYIGTIQMSSYVWHLFETKE</sequence>
<comment type="caution">
    <text evidence="2">The sequence shown here is derived from an EMBL/GenBank/DDBJ whole genome shotgun (WGS) entry which is preliminary data.</text>
</comment>
<evidence type="ECO:0000313" key="2">
    <source>
        <dbReference type="EMBL" id="KKK55372.1"/>
    </source>
</evidence>